<dbReference type="Pfam" id="PF13439">
    <property type="entry name" value="Glyco_transf_4"/>
    <property type="match status" value="1"/>
</dbReference>
<comment type="caution">
    <text evidence="3">The sequence shown here is derived from an EMBL/GenBank/DDBJ whole genome shotgun (WGS) entry which is preliminary data.</text>
</comment>
<dbReference type="AlphaFoldDB" id="A0A1C2E4D5"/>
<gene>
    <name evidence="3" type="ORF">BBI10_09770</name>
</gene>
<evidence type="ECO:0000313" key="3">
    <source>
        <dbReference type="EMBL" id="OCX21848.1"/>
    </source>
</evidence>
<proteinExistence type="predicted"/>
<dbReference type="CDD" id="cd03823">
    <property type="entry name" value="GT4_ExpE7-like"/>
    <property type="match status" value="1"/>
</dbReference>
<dbReference type="InterPro" id="IPR001296">
    <property type="entry name" value="Glyco_trans_1"/>
</dbReference>
<accession>A0A1C2E4D5</accession>
<dbReference type="InterPro" id="IPR050194">
    <property type="entry name" value="Glycosyltransferase_grp1"/>
</dbReference>
<sequence length="412" mass="47168">MFDNRLTRKDLIMNRKKIAIVNVFFSPQAIGGATRVVMDNVDVLIDDYNNKYNLVAFTTNHEMQEPHSIYTYLYKGVRVYRAGVIHRVNMDWHARDEKMKHLFKDFLLFEQPDVVHFHCVQRLSASIVEATLELGIPYVVTVHDAWWISDHQFLMDQNGRIYAEAHPDPFNPALLPDEINLSDSTERRAFLKYLLSRANLVQIVSEAFARIYRKNGVINLTVNRNGVQPREWEPRGISSRRKICVAHIGGMSDHKGYHLFKQALSSFCFKNLDALVVDHAASEDSKVVEQWGSVTTRFIRKVPQRQVETLFSQIDVLVAPSIWPESYGLVTREATAAGVWVICSNKGGIGEDVLENRSGWVIEPTLENLIIAFKKLDQFEQAPSPDIESINAIRLVSDQVRELDVQYQEIVG</sequence>
<evidence type="ECO:0000313" key="4">
    <source>
        <dbReference type="Proteomes" id="UP000095143"/>
    </source>
</evidence>
<dbReference type="SUPFAM" id="SSF53756">
    <property type="entry name" value="UDP-Glycosyltransferase/glycogen phosphorylase"/>
    <property type="match status" value="1"/>
</dbReference>
<evidence type="ECO:0000259" key="2">
    <source>
        <dbReference type="Pfam" id="PF13439"/>
    </source>
</evidence>
<organism evidence="3 4">
    <name type="scientific">Pseudomonas graminis</name>
    <dbReference type="NCBI Taxonomy" id="158627"/>
    <lineage>
        <taxon>Bacteria</taxon>
        <taxon>Pseudomonadati</taxon>
        <taxon>Pseudomonadota</taxon>
        <taxon>Gammaproteobacteria</taxon>
        <taxon>Pseudomonadales</taxon>
        <taxon>Pseudomonadaceae</taxon>
        <taxon>Pseudomonas</taxon>
    </lineage>
</organism>
<dbReference type="Gene3D" id="3.40.50.2000">
    <property type="entry name" value="Glycogen Phosphorylase B"/>
    <property type="match status" value="2"/>
</dbReference>
<dbReference type="OrthoDB" id="6835762at2"/>
<feature type="domain" description="Glycosyl transferase family 1" evidence="1">
    <location>
        <begin position="242"/>
        <end position="365"/>
    </location>
</feature>
<dbReference type="Pfam" id="PF00534">
    <property type="entry name" value="Glycos_transf_1"/>
    <property type="match status" value="1"/>
</dbReference>
<dbReference type="PANTHER" id="PTHR45947">
    <property type="entry name" value="SULFOQUINOVOSYL TRANSFERASE SQD2"/>
    <property type="match status" value="1"/>
</dbReference>
<dbReference type="Proteomes" id="UP000095143">
    <property type="component" value="Unassembled WGS sequence"/>
</dbReference>
<evidence type="ECO:0000259" key="1">
    <source>
        <dbReference type="Pfam" id="PF00534"/>
    </source>
</evidence>
<protein>
    <submittedName>
        <fullName evidence="3">Uncharacterized protein</fullName>
    </submittedName>
</protein>
<name>A0A1C2E4D5_9PSED</name>
<reference evidence="3 4" key="1">
    <citation type="submission" date="2016-08" db="EMBL/GenBank/DDBJ databases">
        <title>Whole genome sequence of Pseudomonas graminis strain UASWS1507, a potential biological control agent for agriculture.</title>
        <authorList>
            <person name="Crovadore J."/>
            <person name="Calmin G."/>
            <person name="Chablais R."/>
            <person name="Cochard B."/>
            <person name="Lefort F."/>
        </authorList>
    </citation>
    <scope>NUCLEOTIDE SEQUENCE [LARGE SCALE GENOMIC DNA]</scope>
    <source>
        <strain evidence="3 4">UASWS1507</strain>
    </source>
</reference>
<dbReference type="GO" id="GO:0016757">
    <property type="term" value="F:glycosyltransferase activity"/>
    <property type="evidence" value="ECO:0007669"/>
    <property type="project" value="InterPro"/>
</dbReference>
<dbReference type="PANTHER" id="PTHR45947:SF3">
    <property type="entry name" value="SULFOQUINOVOSYL TRANSFERASE SQD2"/>
    <property type="match status" value="1"/>
</dbReference>
<dbReference type="InterPro" id="IPR028098">
    <property type="entry name" value="Glyco_trans_4-like_N"/>
</dbReference>
<dbReference type="EMBL" id="MDEN01000060">
    <property type="protein sequence ID" value="OCX21848.1"/>
    <property type="molecule type" value="Genomic_DNA"/>
</dbReference>
<feature type="domain" description="Glycosyltransferase subfamily 4-like N-terminal" evidence="2">
    <location>
        <begin position="30"/>
        <end position="229"/>
    </location>
</feature>